<dbReference type="AlphaFoldDB" id="A0A2T0UJS6"/>
<organism evidence="1 2">
    <name type="scientific">Vreelandella songnenensis</name>
    <dbReference type="NCBI Taxonomy" id="1176243"/>
    <lineage>
        <taxon>Bacteria</taxon>
        <taxon>Pseudomonadati</taxon>
        <taxon>Pseudomonadota</taxon>
        <taxon>Gammaproteobacteria</taxon>
        <taxon>Oceanospirillales</taxon>
        <taxon>Halomonadaceae</taxon>
        <taxon>Vreelandella</taxon>
    </lineage>
</organism>
<evidence type="ECO:0000313" key="1">
    <source>
        <dbReference type="EMBL" id="PRY58180.1"/>
    </source>
</evidence>
<evidence type="ECO:0000313" key="2">
    <source>
        <dbReference type="Proteomes" id="UP000237647"/>
    </source>
</evidence>
<sequence length="81" mass="8984">MRLVEPAASFQECPLQGEARELPGNSNYQADDPLRVWQVWLPAEQLAEGEPFVIEVAFDEAIYSDTNGGLSYTFHKAGPNT</sequence>
<comment type="caution">
    <text evidence="1">The sequence shown here is derived from an EMBL/GenBank/DDBJ whole genome shotgun (WGS) entry which is preliminary data.</text>
</comment>
<gene>
    <name evidence="1" type="ORF">B0H98_1203</name>
</gene>
<proteinExistence type="predicted"/>
<dbReference type="Proteomes" id="UP000237647">
    <property type="component" value="Unassembled WGS sequence"/>
</dbReference>
<protein>
    <submittedName>
        <fullName evidence="1">Uncharacterized protein</fullName>
    </submittedName>
</protein>
<keyword evidence="2" id="KW-1185">Reference proteome</keyword>
<name>A0A2T0UJS6_9GAMM</name>
<accession>A0A2T0UJS6</accession>
<dbReference type="EMBL" id="PVTK01000020">
    <property type="protein sequence ID" value="PRY58180.1"/>
    <property type="molecule type" value="Genomic_DNA"/>
</dbReference>
<reference evidence="1 2" key="1">
    <citation type="submission" date="2018-03" db="EMBL/GenBank/DDBJ databases">
        <title>Genomic Encyclopedia of Type Strains, Phase III (KMG-III): the genomes of soil and plant-associated and newly described type strains.</title>
        <authorList>
            <person name="Whitman W."/>
        </authorList>
    </citation>
    <scope>NUCLEOTIDE SEQUENCE [LARGE SCALE GENOMIC DNA]</scope>
    <source>
        <strain evidence="1 2">CGMCC 1.12152</strain>
    </source>
</reference>